<accession>A0A2M8KM06</accession>
<evidence type="ECO:0000313" key="3">
    <source>
        <dbReference type="Proteomes" id="UP000231434"/>
    </source>
</evidence>
<dbReference type="EMBL" id="PFEB01000024">
    <property type="protein sequence ID" value="PJE60930.1"/>
    <property type="molecule type" value="Genomic_DNA"/>
</dbReference>
<protein>
    <submittedName>
        <fullName evidence="2">Uncharacterized protein</fullName>
    </submittedName>
</protein>
<sequence length="2074" mass="227152">MNRKLIIIFFFFVIFFSWVQAALANPPTSWCTYTGKQGRYSDGKCYYCYRSNYSPALVSCITPTQTKKPVPSPTLTSIPTQKPNPTVIVYQCRCVSGYWAGSGCDSWQYGKSCAKIPTPSPTLTTVPTQKPTPTVIVYQCRCVNGFWSGNGCDGWQHGRNCGVTPTQTPIPANINSQVRDTVQSCQNNSFSCQDNKKTKCINGMWIVQTVCSQGCQEVNGEFYCVEELNALFQKEIGEKMVACQRICEEKDIGTCLVDAQGGVDCVRRVEIKQDQVNAVEENCGGRWGKCCQRKTGGYCQTGLKCSDVTSLCLPDESYEKAQASVKLIQQTETTTNDLQFILQQNLGNDAEAYQYLNKLFGNSCGDCDGSCLYQEKEKKFSCVALDKLNDYYQKTIQETESGKKGDFGQACKGVWWSAGLKKVCNNEFLICVDNICQLSEGGKNVVANNLTVESGANTETAGIINTNLFSSSDTLTLAGNSQFAKSGCIKNNSYYFQNGACWQCIDSVNKIITGVSSELCISKDLAQNLPGSRCQADGGYCADKKSNCINKVESDCISGFICCDNSQYKGNTMLPGLNENCKAEFAGAGHPGKYICAPGLTCWGDEHICRDYISLSYDKSYANPASAIEGVGKVPLIGGLINGILSPIINVVVPSTKQAAEIRAKMLVDTVDNLGEQKLSDSKIKTSSQVFINSVDGTAKTLATIEVLRRIEEKSGQSQLKTFFSADTVYKTLAYAGAATSVYTKGMPLIGDNKNSTAFLDYAQTQANIDNNDYQGTSGKVQELGARIAGSAKFGGQIAFVVADVATLGFGPSLTAKAGEALSTKAVRMVGDEIAEKSLKEVIETAPRLIKDEGLKGVLAIGSHLSGSTLKLPTVAAEKLVSWELKFGSRATEEGVEAAFRFKPVAFLENAVGTVIGAPIIIPSMALQFTPGLTKAAMTKLAPELLPKIETGLAKLGLVSEDAIVRRVSEEFIQQFTKKGMDSPSLSDNISTMFKLAEERGFKGDIDAFRTVVKTNEQSFMIPFIKPAEVNTETASSIKTLFENPPVELGRGKGDENLILAITQRLRDQGLDQDRALSQVVAVKKALAFGNKWGVEMNSDELAAFTKIAAAAADQGKPLTLLDDAVQALAENKTLTGGLLYDGLVTRPTVEGPSLLTKVKNTLDNLKTRPVSDTSDVVSIAGQRPENFFQTVSDDFIRPSAETVSLSFEEKAVNVTDLVDYLFHPSTAKVDIEKIPPNARLSDFENVFFVGLKPEEAEKFIDADTRKAIIAIAEASDKRPIIISSEMTDWNIKVGSRGESTYLDRSLTDSTGRILSPDPKWKGYDGEAIDVSYLYVKPEAGIYPRDITLLHEEGHYFQKSRTWEGLARVEAKAQEYLSKDSPSYHNAIKALQEIEAEIAGIRIASKFGLDLPSIKDGKTEKLITYLEGWRKILRNNKVDESTIYTSIEEMTRFITGYKEAPIPIQIASSGQSNIFSQVTADLLHRNLDIDLSGLGDSNSLPMTGTIEINRLRPHESGYNSWTVPRLEALVKRGQELDPVKITIYKNELYTYDGANRITAYLHTGEQEIQYEFTDFSNLAKDIQDTIIKASTGMDTMGRTIPAQYTADYPSTSYFKTDTLRDISLAEEDLIIFGTKNVTILNPEETINIVSKARITGNNTIPLTKEINGNRIVERNLEPINTQIIIDAGLAPVEKVTIGEVTVNISPVYKLTEADGNRLAVTAYIEKDGQIYMRSFVKSDSQSTWRVVSHRKQNGEQWFGKGYGGEDSVILPFELQVKLNTLSEKPIQISGETATSIFWGNIEIGKGSLPSDNFIAEVNNETSYKLGHFTETTKAASGEVGVPESWVWDNPNEAPDFNKTVVIATNVAACPQASCIATQFIVRSKDNTINYIFFRDNKTGNIWVGGTEFVDSPINSYGIREKSISLGNLAMPLYEYTTQLPAEYIGSNAITNYMDASPYTSKLQINIEAKKAFEEISPFVPQTIIEKAKSSNPLSGIVLTDNGDILTGSKLENNTGQTIYIISKDLLSPDKETKVPIAPGRKINLGNGTTMEINGQRFVFDREQGKLLPEENILK</sequence>
<feature type="signal peptide" evidence="1">
    <location>
        <begin position="1"/>
        <end position="21"/>
    </location>
</feature>
<proteinExistence type="predicted"/>
<dbReference type="Proteomes" id="UP000231434">
    <property type="component" value="Unassembled WGS sequence"/>
</dbReference>
<organism evidence="2 3">
    <name type="scientific">Candidatus Roizmanbacteria bacterium CG10_big_fil_rev_8_21_14_0_10_36_26</name>
    <dbReference type="NCBI Taxonomy" id="1974851"/>
    <lineage>
        <taxon>Bacteria</taxon>
        <taxon>Candidatus Roizmaniibacteriota</taxon>
    </lineage>
</organism>
<keyword evidence="1" id="KW-0732">Signal</keyword>
<feature type="chain" id="PRO_5014747393" evidence="1">
    <location>
        <begin position="22"/>
        <end position="2074"/>
    </location>
</feature>
<gene>
    <name evidence="2" type="ORF">COU86_01725</name>
</gene>
<name>A0A2M8KM06_9BACT</name>
<reference evidence="3" key="1">
    <citation type="submission" date="2017-09" db="EMBL/GenBank/DDBJ databases">
        <title>Depth-based differentiation of microbial function through sediment-hosted aquifers and enrichment of novel symbionts in the deep terrestrial subsurface.</title>
        <authorList>
            <person name="Probst A.J."/>
            <person name="Ladd B."/>
            <person name="Jarett J.K."/>
            <person name="Geller-Mcgrath D.E."/>
            <person name="Sieber C.M.K."/>
            <person name="Emerson J.B."/>
            <person name="Anantharaman K."/>
            <person name="Thomas B.C."/>
            <person name="Malmstrom R."/>
            <person name="Stieglmeier M."/>
            <person name="Klingl A."/>
            <person name="Woyke T."/>
            <person name="Ryan C.M."/>
            <person name="Banfield J.F."/>
        </authorList>
    </citation>
    <scope>NUCLEOTIDE SEQUENCE [LARGE SCALE GENOMIC DNA]</scope>
</reference>
<evidence type="ECO:0000313" key="2">
    <source>
        <dbReference type="EMBL" id="PJE60930.1"/>
    </source>
</evidence>
<comment type="caution">
    <text evidence="2">The sequence shown here is derived from an EMBL/GenBank/DDBJ whole genome shotgun (WGS) entry which is preliminary data.</text>
</comment>
<evidence type="ECO:0000256" key="1">
    <source>
        <dbReference type="SAM" id="SignalP"/>
    </source>
</evidence>